<proteinExistence type="predicted"/>
<reference evidence="1" key="1">
    <citation type="submission" date="2018-02" db="EMBL/GenBank/DDBJ databases">
        <authorList>
            <person name="Cohen D.B."/>
            <person name="Kent A.D."/>
        </authorList>
    </citation>
    <scope>NUCLEOTIDE SEQUENCE</scope>
</reference>
<gene>
    <name evidence="1" type="ORF">FSB_LOCUS30312</name>
</gene>
<sequence>MGEFKVNCDAAVGDALSTLAVVVRDWRGIVVLAISRKANTSIPPKRKRKLFSGLLSWQMIMVLIEYALKVIQKFVWMLSFAIQRICLGEFKAVFLQLFRFPSILYSSMGKEEANGASHSLASWALKNRFWGLVDSFAAPLCFVDACKSDLYISGG</sequence>
<evidence type="ECO:0000313" key="1">
    <source>
        <dbReference type="EMBL" id="SPD02430.1"/>
    </source>
</evidence>
<accession>A0A2N9GSU9</accession>
<name>A0A2N9GSU9_FAGSY</name>
<organism evidence="1">
    <name type="scientific">Fagus sylvatica</name>
    <name type="common">Beechnut</name>
    <dbReference type="NCBI Taxonomy" id="28930"/>
    <lineage>
        <taxon>Eukaryota</taxon>
        <taxon>Viridiplantae</taxon>
        <taxon>Streptophyta</taxon>
        <taxon>Embryophyta</taxon>
        <taxon>Tracheophyta</taxon>
        <taxon>Spermatophyta</taxon>
        <taxon>Magnoliopsida</taxon>
        <taxon>eudicotyledons</taxon>
        <taxon>Gunneridae</taxon>
        <taxon>Pentapetalae</taxon>
        <taxon>rosids</taxon>
        <taxon>fabids</taxon>
        <taxon>Fagales</taxon>
        <taxon>Fagaceae</taxon>
        <taxon>Fagus</taxon>
    </lineage>
</organism>
<dbReference type="EMBL" id="OIVN01002302">
    <property type="protein sequence ID" value="SPD02430.1"/>
    <property type="molecule type" value="Genomic_DNA"/>
</dbReference>
<protein>
    <submittedName>
        <fullName evidence="1">Uncharacterized protein</fullName>
    </submittedName>
</protein>
<dbReference type="AlphaFoldDB" id="A0A2N9GSU9"/>